<proteinExistence type="predicted"/>
<sequence>MGKIVRIINDGCFLVGLIGGTTSLIILIVIIGLFKSCFGEKIDPMDDTYMKQREMYDRHAVYDSTRVGFDFLWYTTNAVSKKRAEEISSRKHIREAQKEFVETVADHFNHNFFNTDIYEVAEYAKKFDVDPDVRLVNIFVIGQRLEDQYLRPNPDLPGGGCTEPYYGTDQGVMYIKEIDIYPPSPDSLRTYRYWDCWRTSSTDERYTHFTETERKQGKYGTVLYIPNYNHQ</sequence>
<keyword evidence="1" id="KW-0472">Membrane</keyword>
<keyword evidence="1" id="KW-1133">Transmembrane helix</keyword>
<dbReference type="STRING" id="1121097.GCA_000428125_01528"/>
<accession>A0A069D5T9</accession>
<name>A0A069D5T9_9BACE</name>
<gene>
    <name evidence="2" type="ORF">JCM15093_3066</name>
</gene>
<dbReference type="RefSeq" id="WP_024997370.1">
    <property type="nucleotide sequence ID" value="NZ_ATZI01000004.1"/>
</dbReference>
<keyword evidence="3" id="KW-1185">Reference proteome</keyword>
<evidence type="ECO:0000256" key="1">
    <source>
        <dbReference type="SAM" id="Phobius"/>
    </source>
</evidence>
<dbReference type="EMBL" id="BAJS01000029">
    <property type="protein sequence ID" value="GAK37787.1"/>
    <property type="molecule type" value="Genomic_DNA"/>
</dbReference>
<reference evidence="2 3" key="1">
    <citation type="journal article" date="2015" name="Microbes Environ.">
        <title>Distribution and evolution of nitrogen fixation genes in the phylum bacteroidetes.</title>
        <authorList>
            <person name="Inoue J."/>
            <person name="Oshima K."/>
            <person name="Suda W."/>
            <person name="Sakamoto M."/>
            <person name="Iino T."/>
            <person name="Noda S."/>
            <person name="Hongoh Y."/>
            <person name="Hattori M."/>
            <person name="Ohkuma M."/>
        </authorList>
    </citation>
    <scope>NUCLEOTIDE SEQUENCE [LARGE SCALE GENOMIC DNA]</scope>
    <source>
        <strain evidence="2 3">JCM 15093</strain>
    </source>
</reference>
<dbReference type="Proteomes" id="UP000027601">
    <property type="component" value="Unassembled WGS sequence"/>
</dbReference>
<dbReference type="AlphaFoldDB" id="A0A069D5T9"/>
<dbReference type="eggNOG" id="ENOG5033W4Z">
    <property type="taxonomic scope" value="Bacteria"/>
</dbReference>
<comment type="caution">
    <text evidence="2">The sequence shown here is derived from an EMBL/GenBank/DDBJ whole genome shotgun (WGS) entry which is preliminary data.</text>
</comment>
<dbReference type="OrthoDB" id="1030422at2"/>
<keyword evidence="1" id="KW-0812">Transmembrane</keyword>
<organism evidence="2 3">
    <name type="scientific">Bacteroides graminisolvens DSM 19988 = JCM 15093</name>
    <dbReference type="NCBI Taxonomy" id="1121097"/>
    <lineage>
        <taxon>Bacteria</taxon>
        <taxon>Pseudomonadati</taxon>
        <taxon>Bacteroidota</taxon>
        <taxon>Bacteroidia</taxon>
        <taxon>Bacteroidales</taxon>
        <taxon>Bacteroidaceae</taxon>
        <taxon>Bacteroides</taxon>
    </lineage>
</organism>
<feature type="transmembrane region" description="Helical" evidence="1">
    <location>
        <begin position="12"/>
        <end position="34"/>
    </location>
</feature>
<protein>
    <submittedName>
        <fullName evidence="2">Uncharacterized protein</fullName>
    </submittedName>
</protein>
<evidence type="ECO:0000313" key="3">
    <source>
        <dbReference type="Proteomes" id="UP000027601"/>
    </source>
</evidence>
<evidence type="ECO:0000313" key="2">
    <source>
        <dbReference type="EMBL" id="GAK37787.1"/>
    </source>
</evidence>